<gene>
    <name evidence="8" type="ORF">FC39_GL001404</name>
</gene>
<name>A0A0R1YB83_9LACO</name>
<dbReference type="Proteomes" id="UP000051223">
    <property type="component" value="Unassembled WGS sequence"/>
</dbReference>
<dbReference type="InterPro" id="IPR038570">
    <property type="entry name" value="HicA_sf"/>
</dbReference>
<proteinExistence type="inferred from homology"/>
<dbReference type="Pfam" id="PF07927">
    <property type="entry name" value="HicA_toxin"/>
    <property type="match status" value="1"/>
</dbReference>
<comment type="similarity">
    <text evidence="1">Belongs to the HicA mRNA interferase family.</text>
</comment>
<keyword evidence="6" id="KW-0694">RNA-binding</keyword>
<evidence type="ECO:0000313" key="8">
    <source>
        <dbReference type="EMBL" id="KRM38164.1"/>
    </source>
</evidence>
<dbReference type="RefSeq" id="WP_025080859.1">
    <property type="nucleotide sequence ID" value="NZ_AZGI01000051.1"/>
</dbReference>
<keyword evidence="3" id="KW-0540">Nuclease</keyword>
<protein>
    <submittedName>
        <fullName evidence="8">Uncharacterized protein</fullName>
    </submittedName>
</protein>
<dbReference type="eggNOG" id="COG1724">
    <property type="taxonomic scope" value="Bacteria"/>
</dbReference>
<dbReference type="GO" id="GO:0003729">
    <property type="term" value="F:mRNA binding"/>
    <property type="evidence" value="ECO:0007669"/>
    <property type="project" value="InterPro"/>
</dbReference>
<evidence type="ECO:0000256" key="6">
    <source>
        <dbReference type="ARBA" id="ARBA00022884"/>
    </source>
</evidence>
<dbReference type="EMBL" id="AZGI01000051">
    <property type="protein sequence ID" value="KRM38164.1"/>
    <property type="molecule type" value="Genomic_DNA"/>
</dbReference>
<dbReference type="InterPro" id="IPR012933">
    <property type="entry name" value="HicA_mRNA_interferase"/>
</dbReference>
<keyword evidence="2" id="KW-1277">Toxin-antitoxin system</keyword>
<keyword evidence="4" id="KW-0255">Endonuclease</keyword>
<reference evidence="8 9" key="1">
    <citation type="journal article" date="2015" name="Genome Announc.">
        <title>Expanding the biotechnology potential of lactobacilli through comparative genomics of 213 strains and associated genera.</title>
        <authorList>
            <person name="Sun Z."/>
            <person name="Harris H.M."/>
            <person name="McCann A."/>
            <person name="Guo C."/>
            <person name="Argimon S."/>
            <person name="Zhang W."/>
            <person name="Yang X."/>
            <person name="Jeffery I.B."/>
            <person name="Cooney J.C."/>
            <person name="Kagawa T.F."/>
            <person name="Liu W."/>
            <person name="Song Y."/>
            <person name="Salvetti E."/>
            <person name="Wrobel A."/>
            <person name="Rasinkangas P."/>
            <person name="Parkhill J."/>
            <person name="Rea M.C."/>
            <person name="O'Sullivan O."/>
            <person name="Ritari J."/>
            <person name="Douillard F.P."/>
            <person name="Paul Ross R."/>
            <person name="Yang R."/>
            <person name="Briner A.E."/>
            <person name="Felis G.E."/>
            <person name="de Vos W.M."/>
            <person name="Barrangou R."/>
            <person name="Klaenhammer T.R."/>
            <person name="Caufield P.W."/>
            <person name="Cui Y."/>
            <person name="Zhang H."/>
            <person name="O'Toole P.W."/>
        </authorList>
    </citation>
    <scope>NUCLEOTIDE SEQUENCE [LARGE SCALE GENOMIC DNA]</scope>
    <source>
        <strain evidence="8 9">DSM 5661</strain>
    </source>
</reference>
<evidence type="ECO:0000256" key="4">
    <source>
        <dbReference type="ARBA" id="ARBA00022759"/>
    </source>
</evidence>
<evidence type="ECO:0000256" key="2">
    <source>
        <dbReference type="ARBA" id="ARBA00022649"/>
    </source>
</evidence>
<keyword evidence="7" id="KW-0346">Stress response</keyword>
<evidence type="ECO:0000256" key="5">
    <source>
        <dbReference type="ARBA" id="ARBA00022801"/>
    </source>
</evidence>
<sequence length="71" mass="8279">MPIKPEKMIKYLKQMGFVEVSRHIHKGTSHIYFKNFKTGLSTEVPMHKGKELRKGTQNKILKEAGLKHVFK</sequence>
<dbReference type="PATRIC" id="fig|1423754.3.peg.1443"/>
<evidence type="ECO:0000256" key="1">
    <source>
        <dbReference type="ARBA" id="ARBA00006620"/>
    </source>
</evidence>
<accession>A0A0R1YB83</accession>
<dbReference type="GO" id="GO:0004519">
    <property type="term" value="F:endonuclease activity"/>
    <property type="evidence" value="ECO:0007669"/>
    <property type="project" value="UniProtKB-KW"/>
</dbReference>
<evidence type="ECO:0000256" key="3">
    <source>
        <dbReference type="ARBA" id="ARBA00022722"/>
    </source>
</evidence>
<dbReference type="Gene3D" id="3.30.920.30">
    <property type="entry name" value="Hypothetical protein"/>
    <property type="match status" value="1"/>
</dbReference>
<dbReference type="OrthoDB" id="286048at2"/>
<keyword evidence="9" id="KW-1185">Reference proteome</keyword>
<keyword evidence="5" id="KW-0378">Hydrolase</keyword>
<dbReference type="STRING" id="1423754.FC39_GL001404"/>
<dbReference type="GO" id="GO:0016787">
    <property type="term" value="F:hydrolase activity"/>
    <property type="evidence" value="ECO:0007669"/>
    <property type="project" value="UniProtKB-KW"/>
</dbReference>
<evidence type="ECO:0000313" key="9">
    <source>
        <dbReference type="Proteomes" id="UP000051223"/>
    </source>
</evidence>
<comment type="caution">
    <text evidence="8">The sequence shown here is derived from an EMBL/GenBank/DDBJ whole genome shotgun (WGS) entry which is preliminary data.</text>
</comment>
<dbReference type="AlphaFoldDB" id="A0A0R1YB83"/>
<organism evidence="8 9">
    <name type="scientific">Lactobacillus hamsteri DSM 5661 = JCM 6256</name>
    <dbReference type="NCBI Taxonomy" id="1423754"/>
    <lineage>
        <taxon>Bacteria</taxon>
        <taxon>Bacillati</taxon>
        <taxon>Bacillota</taxon>
        <taxon>Bacilli</taxon>
        <taxon>Lactobacillales</taxon>
        <taxon>Lactobacillaceae</taxon>
        <taxon>Lactobacillus</taxon>
    </lineage>
</organism>
<dbReference type="SUPFAM" id="SSF54786">
    <property type="entry name" value="YcfA/nrd intein domain"/>
    <property type="match status" value="1"/>
</dbReference>
<evidence type="ECO:0000256" key="7">
    <source>
        <dbReference type="ARBA" id="ARBA00023016"/>
    </source>
</evidence>